<reference evidence="2" key="1">
    <citation type="journal article" date="2019" name="Sci. Rep.">
        <title>Draft genome of Tanacetum cinerariifolium, the natural source of mosquito coil.</title>
        <authorList>
            <person name="Yamashiro T."/>
            <person name="Shiraishi A."/>
            <person name="Satake H."/>
            <person name="Nakayama K."/>
        </authorList>
    </citation>
    <scope>NUCLEOTIDE SEQUENCE</scope>
</reference>
<evidence type="ECO:0000313" key="2">
    <source>
        <dbReference type="EMBL" id="GEU40273.1"/>
    </source>
</evidence>
<dbReference type="PANTHER" id="PTHR11439">
    <property type="entry name" value="GAG-POL-RELATED RETROTRANSPOSON"/>
    <property type="match status" value="1"/>
</dbReference>
<dbReference type="AlphaFoldDB" id="A0A6L2JTF0"/>
<feature type="region of interest" description="Disordered" evidence="1">
    <location>
        <begin position="423"/>
        <end position="460"/>
    </location>
</feature>
<gene>
    <name evidence="2" type="ORF">Tci_012251</name>
</gene>
<sequence length="742" mass="84623">MGLGYGFTNKACFVCGSFSHLIRDCDFHEKRMAKQIELNKQKALTSTARKVNTARPKVNENRPRHNVYKSHSPIKRSFNKTTTSKENFAQHKVNTVWDKSVGAVEGKWETVVKALTHDFIGGLVAFGGSKVQITGKGLWCPRDSPFDLEAYLDSDYARANLDRKSIIGGCQFLSRRLISWQYKKQIIVATLTIEAEYVAAASCCRQVLWIQNQMLDYGFKFMNTKIYIDNESTICIIKNPVFHSKTKHIKIRHHFIRDAYENKLIQVLKIHSDENVSDILIKAFDVSMFKFLIEENARFHEIVDFLSRSSIFYALTVSPNVCTSFIEQFWKTATFKTINNISQINAKVVVESVVITKASIRSDLIFNDVDGIDCLTNEAIFENLALMGYEGDLTKLTFQKALFSPQWKFLIHTIIHCLSSKKHDTSQDPRVNLEGTGGSRGDQVKLPHDSPLSGGHTSDRAEGSLNLEELSPLCINFLNRILALKTLKDAQAKEILTLKARIKKLEKRCKVSISHHKAWLRSVAKFSKMKKLERATAIRNKPPTRTQLRRLMMTYLKHKGSFTHSQLIKRNFEEIRALYIKEQEKVANFVPVGSDDYERLIQKINEKAADVHKEKVLEEPDSTKVLKMKARKKAGKQTHADDESSDKGADSSKKRKAGPRMKRMFKRQKTDADLKEEEHLKTFLKIASDEEEVVDYEVLEKKFQSLIGNQNSIILTNMGQSASTTGFLDLMEALDGSRPLLR</sequence>
<accession>A0A6L2JTF0</accession>
<feature type="region of interest" description="Disordered" evidence="1">
    <location>
        <begin position="620"/>
        <end position="672"/>
    </location>
</feature>
<dbReference type="PANTHER" id="PTHR11439:SF495">
    <property type="entry name" value="REVERSE TRANSCRIPTASE, RNA-DEPENDENT DNA POLYMERASE-RELATED"/>
    <property type="match status" value="1"/>
</dbReference>
<feature type="compositionally biased region" description="Basic and acidic residues" evidence="1">
    <location>
        <begin position="638"/>
        <end position="652"/>
    </location>
</feature>
<proteinExistence type="predicted"/>
<name>A0A6L2JTF0_TANCI</name>
<evidence type="ECO:0000256" key="1">
    <source>
        <dbReference type="SAM" id="MobiDB-lite"/>
    </source>
</evidence>
<comment type="caution">
    <text evidence="2">The sequence shown here is derived from an EMBL/GenBank/DDBJ whole genome shotgun (WGS) entry which is preliminary data.</text>
</comment>
<feature type="compositionally biased region" description="Basic residues" evidence="1">
    <location>
        <begin position="653"/>
        <end position="667"/>
    </location>
</feature>
<dbReference type="CDD" id="cd09272">
    <property type="entry name" value="RNase_HI_RT_Ty1"/>
    <property type="match status" value="1"/>
</dbReference>
<feature type="compositionally biased region" description="Basic residues" evidence="1">
    <location>
        <begin position="626"/>
        <end position="636"/>
    </location>
</feature>
<dbReference type="EMBL" id="BKCJ010001281">
    <property type="protein sequence ID" value="GEU40273.1"/>
    <property type="molecule type" value="Genomic_DNA"/>
</dbReference>
<protein>
    <submittedName>
        <fullName evidence="2">Putative ribonuclease H-like domain-containing protein</fullName>
    </submittedName>
</protein>
<organism evidence="2">
    <name type="scientific">Tanacetum cinerariifolium</name>
    <name type="common">Dalmatian daisy</name>
    <name type="synonym">Chrysanthemum cinerariifolium</name>
    <dbReference type="NCBI Taxonomy" id="118510"/>
    <lineage>
        <taxon>Eukaryota</taxon>
        <taxon>Viridiplantae</taxon>
        <taxon>Streptophyta</taxon>
        <taxon>Embryophyta</taxon>
        <taxon>Tracheophyta</taxon>
        <taxon>Spermatophyta</taxon>
        <taxon>Magnoliopsida</taxon>
        <taxon>eudicotyledons</taxon>
        <taxon>Gunneridae</taxon>
        <taxon>Pentapetalae</taxon>
        <taxon>asterids</taxon>
        <taxon>campanulids</taxon>
        <taxon>Asterales</taxon>
        <taxon>Asteraceae</taxon>
        <taxon>Asteroideae</taxon>
        <taxon>Anthemideae</taxon>
        <taxon>Anthemidinae</taxon>
        <taxon>Tanacetum</taxon>
    </lineage>
</organism>